<protein>
    <submittedName>
        <fullName evidence="1">Uncharacterized protein</fullName>
    </submittedName>
</protein>
<sequence length="127" mass="14643">MSILNLALQGVALKREDMSGLSEQAFEKLKTLSEIREGSILTAESQLTINDTTLVELRKFHKLKEFIDTHCQIRQYSFQQKSAEGSFHDYYIAGQLEADNLPQGIFNNNRVREFDVIFVENSMHFII</sequence>
<proteinExistence type="predicted"/>
<dbReference type="HOGENOM" id="CLU_1971657_0_0_1"/>
<reference evidence="1" key="1">
    <citation type="submission" date="2013-07" db="EMBL/GenBank/DDBJ databases">
        <title>The genome of an arbuscular mycorrhizal fungus provides insights into the evolution of the oldest plant symbiosis.</title>
        <authorList>
            <consortium name="DOE Joint Genome Institute"/>
            <person name="Tisserant E."/>
            <person name="Malbreil M."/>
            <person name="Kuo A."/>
            <person name="Kohler A."/>
            <person name="Symeonidi A."/>
            <person name="Balestrini R."/>
            <person name="Charron P."/>
            <person name="Duensing N."/>
            <person name="Frei-dit-Frey N."/>
            <person name="Gianinazzi-Pearson V."/>
            <person name="Gilbert B."/>
            <person name="Handa Y."/>
            <person name="Hijri M."/>
            <person name="Kaul R."/>
            <person name="Kawaguchi M."/>
            <person name="Krajinski F."/>
            <person name="Lammers P."/>
            <person name="Lapierre D."/>
            <person name="Masclaux F.G."/>
            <person name="Murat C."/>
            <person name="Morin E."/>
            <person name="Ndikumana S."/>
            <person name="Pagni M."/>
            <person name="Petitpierre D."/>
            <person name="Requena N."/>
            <person name="Rosikiewicz P."/>
            <person name="Riley R."/>
            <person name="Saito K."/>
            <person name="San Clemente H."/>
            <person name="Shapiro H."/>
            <person name="van Tuinen D."/>
            <person name="Becard G."/>
            <person name="Bonfante P."/>
            <person name="Paszkowski U."/>
            <person name="Shachar-Hill Y."/>
            <person name="Young J.P."/>
            <person name="Sanders I.R."/>
            <person name="Henrissat B."/>
            <person name="Rensing S.A."/>
            <person name="Grigoriev I.V."/>
            <person name="Corradi N."/>
            <person name="Roux C."/>
            <person name="Martin F."/>
        </authorList>
    </citation>
    <scope>NUCLEOTIDE SEQUENCE</scope>
    <source>
        <strain evidence="1">DAOM 197198</strain>
    </source>
</reference>
<gene>
    <name evidence="1" type="ORF">GLOINDRAFT_23648</name>
</gene>
<name>U9UAR2_RHIID</name>
<accession>U9UAR2</accession>
<dbReference type="AlphaFoldDB" id="U9UAR2"/>
<dbReference type="EMBL" id="KI281774">
    <property type="protein sequence ID" value="ESA15653.1"/>
    <property type="molecule type" value="Genomic_DNA"/>
</dbReference>
<evidence type="ECO:0000313" key="1">
    <source>
        <dbReference type="EMBL" id="ESA15653.1"/>
    </source>
</evidence>
<organism evidence="1">
    <name type="scientific">Rhizophagus irregularis (strain DAOM 181602 / DAOM 197198 / MUCL 43194)</name>
    <name type="common">Arbuscular mycorrhizal fungus</name>
    <name type="synonym">Glomus intraradices</name>
    <dbReference type="NCBI Taxonomy" id="747089"/>
    <lineage>
        <taxon>Eukaryota</taxon>
        <taxon>Fungi</taxon>
        <taxon>Fungi incertae sedis</taxon>
        <taxon>Mucoromycota</taxon>
        <taxon>Glomeromycotina</taxon>
        <taxon>Glomeromycetes</taxon>
        <taxon>Glomerales</taxon>
        <taxon>Glomeraceae</taxon>
        <taxon>Rhizophagus</taxon>
    </lineage>
</organism>